<dbReference type="AlphaFoldDB" id="A0A2G8SXC4"/>
<feature type="domain" description="DUF5666" evidence="1">
    <location>
        <begin position="217"/>
        <end position="269"/>
    </location>
</feature>
<dbReference type="Pfam" id="PF18914">
    <property type="entry name" value="DUF5666"/>
    <property type="match status" value="3"/>
</dbReference>
<evidence type="ECO:0000313" key="3">
    <source>
        <dbReference type="Proteomes" id="UP000228593"/>
    </source>
</evidence>
<gene>
    <name evidence="2" type="ORF">CR103_18320</name>
</gene>
<reference evidence="2 3" key="1">
    <citation type="submission" date="2017-10" db="EMBL/GenBank/DDBJ databases">
        <title>Massilia psychrophilum sp. nov., a novel purple-pigmented bacterium isolated from Tianshan glacier, Xinjiang Municipality, China.</title>
        <authorList>
            <person name="Wang H."/>
        </authorList>
    </citation>
    <scope>NUCLEOTIDE SEQUENCE [LARGE SCALE GENOMIC DNA]</scope>
    <source>
        <strain evidence="2 3">JCM 30813</strain>
    </source>
</reference>
<feature type="domain" description="DUF5666" evidence="1">
    <location>
        <begin position="365"/>
        <end position="419"/>
    </location>
</feature>
<feature type="domain" description="DUF5666" evidence="1">
    <location>
        <begin position="50"/>
        <end position="121"/>
    </location>
</feature>
<dbReference type="Proteomes" id="UP000228593">
    <property type="component" value="Unassembled WGS sequence"/>
</dbReference>
<sequence>MRIDDRGIIARLEDANGVLGNVELKMGQSVDIEHDGTLKAKRVLVNPEMQGVISAVDAAAGTMKVLGMTVVINTDRASGPVTVFEAPYTFANAKTGDGVEIHGILKTDAAGKIQIQATRVEKETLGTIHKLRGKVAALSTGTSTFKIGDLTINYQNVPVTPASTSLSNGADVVVSISASASFAGGVVTATAVKVKNHRDESRDTEAQLRGIVGNLNISAKTFALDGLQINAAEAKFANDGKSFADLSIGAYVRIKGVFQADGSVNAKSIALRSVETEKIGEVELHGSILNYVSIADFSVRGMKMNAATAEIDCPSGTVLRNDLQVKIEGFLAADGSVKVKEVECEKLDDGTSTVEREGIAGNVNVDAKTFVLTGSSAVNVKWNDATLFVKSLTPATMGSKKLEVEGILTGGVLTASKIKLDD</sequence>
<organism evidence="2 3">
    <name type="scientific">Massilia psychrophila</name>
    <dbReference type="NCBI Taxonomy" id="1603353"/>
    <lineage>
        <taxon>Bacteria</taxon>
        <taxon>Pseudomonadati</taxon>
        <taxon>Pseudomonadota</taxon>
        <taxon>Betaproteobacteria</taxon>
        <taxon>Burkholderiales</taxon>
        <taxon>Oxalobacteraceae</taxon>
        <taxon>Telluria group</taxon>
        <taxon>Massilia</taxon>
    </lineage>
</organism>
<dbReference type="InterPro" id="IPR043724">
    <property type="entry name" value="DUF5666"/>
</dbReference>
<protein>
    <recommendedName>
        <fullName evidence="1">DUF5666 domain-containing protein</fullName>
    </recommendedName>
</protein>
<keyword evidence="3" id="KW-1185">Reference proteome</keyword>
<accession>A0A2G8SXC4</accession>
<evidence type="ECO:0000259" key="1">
    <source>
        <dbReference type="Pfam" id="PF18914"/>
    </source>
</evidence>
<evidence type="ECO:0000313" key="2">
    <source>
        <dbReference type="EMBL" id="PIL38414.1"/>
    </source>
</evidence>
<comment type="caution">
    <text evidence="2">The sequence shown here is derived from an EMBL/GenBank/DDBJ whole genome shotgun (WGS) entry which is preliminary data.</text>
</comment>
<proteinExistence type="predicted"/>
<dbReference type="EMBL" id="PDOB01000037">
    <property type="protein sequence ID" value="PIL38414.1"/>
    <property type="molecule type" value="Genomic_DNA"/>
</dbReference>
<name>A0A2G8SXC4_9BURK</name>